<keyword evidence="6 10" id="KW-1133">Transmembrane helix</keyword>
<feature type="transmembrane region" description="Helical" evidence="10">
    <location>
        <begin position="152"/>
        <end position="174"/>
    </location>
</feature>
<dbReference type="PANTHER" id="PTHR43029:SF10">
    <property type="entry name" value="AMMONIUM TRANSPORTER MEP2"/>
    <property type="match status" value="1"/>
</dbReference>
<dbReference type="STRING" id="1833852.B0537_08905"/>
<evidence type="ECO:0000256" key="7">
    <source>
        <dbReference type="ARBA" id="ARBA00023136"/>
    </source>
</evidence>
<protein>
    <recommendedName>
        <fullName evidence="9 10">Ammonium transporter</fullName>
    </recommendedName>
</protein>
<dbReference type="Gene3D" id="1.10.3430.10">
    <property type="entry name" value="Ammonium transporter AmtB like domains"/>
    <property type="match status" value="1"/>
</dbReference>
<evidence type="ECO:0000259" key="12">
    <source>
        <dbReference type="Pfam" id="PF00909"/>
    </source>
</evidence>
<feature type="transmembrane region" description="Helical" evidence="10">
    <location>
        <begin position="382"/>
        <end position="403"/>
    </location>
</feature>
<evidence type="ECO:0000256" key="4">
    <source>
        <dbReference type="ARBA" id="ARBA00022475"/>
    </source>
</evidence>
<evidence type="ECO:0000256" key="3">
    <source>
        <dbReference type="ARBA" id="ARBA00022448"/>
    </source>
</evidence>
<feature type="signal peptide" evidence="11">
    <location>
        <begin position="1"/>
        <end position="24"/>
    </location>
</feature>
<dbReference type="GO" id="GO:0005886">
    <property type="term" value="C:plasma membrane"/>
    <property type="evidence" value="ECO:0007669"/>
    <property type="project" value="UniProtKB-SubCell"/>
</dbReference>
<dbReference type="SUPFAM" id="SSF111352">
    <property type="entry name" value="Ammonium transporter"/>
    <property type="match status" value="1"/>
</dbReference>
<evidence type="ECO:0000256" key="8">
    <source>
        <dbReference type="ARBA" id="ARBA00023177"/>
    </source>
</evidence>
<dbReference type="NCBIfam" id="TIGR00836">
    <property type="entry name" value="amt"/>
    <property type="match status" value="1"/>
</dbReference>
<feature type="transmembrane region" description="Helical" evidence="10">
    <location>
        <begin position="120"/>
        <end position="140"/>
    </location>
</feature>
<dbReference type="FunFam" id="1.10.3430.10:FF:000007">
    <property type="entry name" value="Ammonium transporter"/>
    <property type="match status" value="1"/>
</dbReference>
<feature type="transmembrane region" description="Helical" evidence="10">
    <location>
        <begin position="283"/>
        <end position="301"/>
    </location>
</feature>
<dbReference type="InterPro" id="IPR029020">
    <property type="entry name" value="Ammonium/urea_transptr"/>
</dbReference>
<dbReference type="GO" id="GO:0008519">
    <property type="term" value="F:ammonium channel activity"/>
    <property type="evidence" value="ECO:0007669"/>
    <property type="project" value="InterPro"/>
</dbReference>
<dbReference type="PROSITE" id="PS01219">
    <property type="entry name" value="AMMONIUM_TRANSP"/>
    <property type="match status" value="1"/>
</dbReference>
<dbReference type="AlphaFoldDB" id="A0A1S6IWM8"/>
<comment type="subcellular location">
    <subcellularLocation>
        <location evidence="1 10">Cell membrane</location>
        <topology evidence="1 10">Multi-pass membrane protein</topology>
    </subcellularLocation>
</comment>
<dbReference type="KEGG" id="dfg:B0537_08905"/>
<evidence type="ECO:0000256" key="9">
    <source>
        <dbReference type="ARBA" id="ARBA00050025"/>
    </source>
</evidence>
<proteinExistence type="inferred from homology"/>
<keyword evidence="3 10" id="KW-0813">Transport</keyword>
<dbReference type="EMBL" id="CP019698">
    <property type="protein sequence ID" value="AQS59185.1"/>
    <property type="molecule type" value="Genomic_DNA"/>
</dbReference>
<evidence type="ECO:0000256" key="6">
    <source>
        <dbReference type="ARBA" id="ARBA00022989"/>
    </source>
</evidence>
<feature type="transmembrane region" description="Helical" evidence="10">
    <location>
        <begin position="339"/>
        <end position="362"/>
    </location>
</feature>
<evidence type="ECO:0000256" key="2">
    <source>
        <dbReference type="ARBA" id="ARBA00005887"/>
    </source>
</evidence>
<organism evidence="13 14">
    <name type="scientific">Desulforamulus ferrireducens</name>
    <dbReference type="NCBI Taxonomy" id="1833852"/>
    <lineage>
        <taxon>Bacteria</taxon>
        <taxon>Bacillati</taxon>
        <taxon>Bacillota</taxon>
        <taxon>Clostridia</taxon>
        <taxon>Eubacteriales</taxon>
        <taxon>Peptococcaceae</taxon>
        <taxon>Desulforamulus</taxon>
    </lineage>
</organism>
<evidence type="ECO:0000256" key="1">
    <source>
        <dbReference type="ARBA" id="ARBA00004651"/>
    </source>
</evidence>
<reference evidence="13 14" key="1">
    <citation type="journal article" date="2016" name="Int. J. Syst. Evol. Microbiol.">
        <title>Desulfotomaculum ferrireducens sp. nov., a moderately thermophilic sulfate-reducing and dissimilatory Fe(III)-reducing bacterium isolated from compost.</title>
        <authorList>
            <person name="Yang G."/>
            <person name="Guo J."/>
            <person name="Zhuang L."/>
            <person name="Yuan Y."/>
            <person name="Zhou S."/>
        </authorList>
    </citation>
    <scope>NUCLEOTIDE SEQUENCE [LARGE SCALE GENOMIC DNA]</scope>
    <source>
        <strain evidence="13 14">GSS09</strain>
    </source>
</reference>
<feature type="domain" description="Ammonium transporter AmtB-like" evidence="12">
    <location>
        <begin position="37"/>
        <end position="430"/>
    </location>
</feature>
<dbReference type="InterPro" id="IPR001905">
    <property type="entry name" value="Ammonium_transpt"/>
</dbReference>
<dbReference type="PANTHER" id="PTHR43029">
    <property type="entry name" value="AMMONIUM TRANSPORTER MEP2"/>
    <property type="match status" value="1"/>
</dbReference>
<sequence length="448" mass="46636">MKSKLMTILVLCLATLLMPGVAVAGETTTIDAGDTSFILVCASLVMLMTPGLALFYGGMVRRKNVLSTIMLSFIVMSVVSIIWVLYGYTLAFGPDIKSFIGGLDHLFLKGVGVEPAGGTIPHLLFMVFQLMFALITVAIISGSIAERMRFSAFLAFIVIWTSLVYAPLAHWVWGGGWLMQLGALDFAGGTVVHISSGVTGLVAALVIGKRKGYGSEPILPHNLPMTVLGAALLWFGWFGFNAGSALSASGLAVSAFTVTQIAAAAGGLSWVLSEWLHHGKPTVLGCISGVVAGLVAITPAAGFVGAMSALVIGLMVGPICYFAVAVIKTKIGYDDSLDAFGIHGVGGTLGAIATGLFANLSVNEAGANGLFYGDASLLLKQLIGVGATILFAALATFIILKLISYFIPLRVSSDDEVIGLDISVHGENAYADSYDFPMGAANKAVRTL</sequence>
<gene>
    <name evidence="13" type="ORF">B0537_08905</name>
</gene>
<accession>A0A1S6IWM8</accession>
<feature type="transmembrane region" description="Helical" evidence="10">
    <location>
        <begin position="68"/>
        <end position="88"/>
    </location>
</feature>
<feature type="transmembrane region" description="Helical" evidence="10">
    <location>
        <begin position="34"/>
        <end position="56"/>
    </location>
</feature>
<keyword evidence="8 10" id="KW-0924">Ammonia transport</keyword>
<keyword evidence="14" id="KW-1185">Reference proteome</keyword>
<feature type="chain" id="PRO_5010543507" description="Ammonium transporter" evidence="11">
    <location>
        <begin position="25"/>
        <end position="448"/>
    </location>
</feature>
<evidence type="ECO:0000256" key="10">
    <source>
        <dbReference type="RuleBase" id="RU362002"/>
    </source>
</evidence>
<dbReference type="InterPro" id="IPR018047">
    <property type="entry name" value="Ammonium_transpt_CS"/>
</dbReference>
<evidence type="ECO:0000256" key="11">
    <source>
        <dbReference type="SAM" id="SignalP"/>
    </source>
</evidence>
<name>A0A1S6IWM8_9FIRM</name>
<keyword evidence="4" id="KW-1003">Cell membrane</keyword>
<dbReference type="Proteomes" id="UP000189464">
    <property type="component" value="Chromosome"/>
</dbReference>
<keyword evidence="11" id="KW-0732">Signal</keyword>
<keyword evidence="5 10" id="KW-0812">Transmembrane</keyword>
<evidence type="ECO:0000313" key="13">
    <source>
        <dbReference type="EMBL" id="AQS59185.1"/>
    </source>
</evidence>
<dbReference type="Pfam" id="PF00909">
    <property type="entry name" value="Ammonium_transp"/>
    <property type="match status" value="1"/>
</dbReference>
<feature type="transmembrane region" description="Helical" evidence="10">
    <location>
        <begin position="246"/>
        <end position="271"/>
    </location>
</feature>
<feature type="transmembrane region" description="Helical" evidence="10">
    <location>
        <begin position="219"/>
        <end position="240"/>
    </location>
</feature>
<dbReference type="OrthoDB" id="9814202at2"/>
<dbReference type="InterPro" id="IPR024041">
    <property type="entry name" value="NH4_transpt_AmtB-like_dom"/>
</dbReference>
<comment type="similarity">
    <text evidence="2 10">Belongs to the ammonia transporter channel (TC 1.A.11.2) family.</text>
</comment>
<evidence type="ECO:0000256" key="5">
    <source>
        <dbReference type="ARBA" id="ARBA00022692"/>
    </source>
</evidence>
<dbReference type="RefSeq" id="WP_077714254.1">
    <property type="nucleotide sequence ID" value="NZ_CP019698.1"/>
</dbReference>
<feature type="transmembrane region" description="Helical" evidence="10">
    <location>
        <begin position="186"/>
        <end position="207"/>
    </location>
</feature>
<keyword evidence="7 10" id="KW-0472">Membrane</keyword>
<feature type="transmembrane region" description="Helical" evidence="10">
    <location>
        <begin position="307"/>
        <end position="327"/>
    </location>
</feature>
<evidence type="ECO:0000313" key="14">
    <source>
        <dbReference type="Proteomes" id="UP000189464"/>
    </source>
</evidence>